<accession>A0ABT5FBT1</accession>
<protein>
    <recommendedName>
        <fullName evidence="1">Isoamylase C-terminal domain-containing protein</fullName>
    </recommendedName>
</protein>
<dbReference type="InterPro" id="IPR048644">
    <property type="entry name" value="Isoamylase_C"/>
</dbReference>
<dbReference type="EMBL" id="JAQOMS010000002">
    <property type="protein sequence ID" value="MDC2889004.1"/>
    <property type="molecule type" value="Genomic_DNA"/>
</dbReference>
<dbReference type="Gene3D" id="2.60.40.1180">
    <property type="entry name" value="Golgi alpha-mannosidase II"/>
    <property type="match status" value="1"/>
</dbReference>
<dbReference type="RefSeq" id="WP_272180541.1">
    <property type="nucleotide sequence ID" value="NZ_JAQOMS010000002.1"/>
</dbReference>
<evidence type="ECO:0000313" key="3">
    <source>
        <dbReference type="Proteomes" id="UP001528411"/>
    </source>
</evidence>
<evidence type="ECO:0000259" key="1">
    <source>
        <dbReference type="Pfam" id="PF21331"/>
    </source>
</evidence>
<feature type="domain" description="Isoamylase C-terminal" evidence="1">
    <location>
        <begin position="4"/>
        <end position="52"/>
    </location>
</feature>
<evidence type="ECO:0000313" key="2">
    <source>
        <dbReference type="EMBL" id="MDC2889004.1"/>
    </source>
</evidence>
<keyword evidence="3" id="KW-1185">Reference proteome</keyword>
<reference evidence="2 3" key="1">
    <citation type="submission" date="2023-01" db="EMBL/GenBank/DDBJ databases">
        <title>Psychrosphaera sp. nov., isolated from marine algae.</title>
        <authorList>
            <person name="Bayburt H."/>
            <person name="Choi B.J."/>
            <person name="Kim J.M."/>
            <person name="Choi D.G."/>
            <person name="Jeon C.O."/>
        </authorList>
    </citation>
    <scope>NUCLEOTIDE SEQUENCE [LARGE SCALE GENOMIC DNA]</scope>
    <source>
        <strain evidence="2 3">G1-22</strain>
    </source>
</reference>
<sequence length="54" mass="5915">MAYGAGKNWYRVTDTSNWNEGENTVKPVGSEDFIGGEYTSYGLNGRAILVLIAK</sequence>
<name>A0ABT5FBT1_9GAMM</name>
<dbReference type="Pfam" id="PF21331">
    <property type="entry name" value="Isoamylase_C"/>
    <property type="match status" value="1"/>
</dbReference>
<dbReference type="Proteomes" id="UP001528411">
    <property type="component" value="Unassembled WGS sequence"/>
</dbReference>
<comment type="caution">
    <text evidence="2">The sequence shown here is derived from an EMBL/GenBank/DDBJ whole genome shotgun (WGS) entry which is preliminary data.</text>
</comment>
<dbReference type="InterPro" id="IPR013780">
    <property type="entry name" value="Glyco_hydro_b"/>
</dbReference>
<proteinExistence type="predicted"/>
<organism evidence="2 3">
    <name type="scientific">Psychrosphaera algicola</name>
    <dbReference type="NCBI Taxonomy" id="3023714"/>
    <lineage>
        <taxon>Bacteria</taxon>
        <taxon>Pseudomonadati</taxon>
        <taxon>Pseudomonadota</taxon>
        <taxon>Gammaproteobacteria</taxon>
        <taxon>Alteromonadales</taxon>
        <taxon>Pseudoalteromonadaceae</taxon>
        <taxon>Psychrosphaera</taxon>
    </lineage>
</organism>
<gene>
    <name evidence="2" type="ORF">PN838_09755</name>
</gene>